<dbReference type="NCBIfam" id="TIGR00115">
    <property type="entry name" value="tig"/>
    <property type="match status" value="1"/>
</dbReference>
<dbReference type="FunFam" id="3.10.50.40:FF:000001">
    <property type="entry name" value="Trigger factor"/>
    <property type="match status" value="1"/>
</dbReference>
<dbReference type="Gene3D" id="1.10.3120.10">
    <property type="entry name" value="Trigger factor, C-terminal domain"/>
    <property type="match status" value="1"/>
</dbReference>
<dbReference type="PANTHER" id="PTHR30560:SF3">
    <property type="entry name" value="TRIGGER FACTOR-LIKE PROTEIN TIG, CHLOROPLASTIC"/>
    <property type="match status" value="1"/>
</dbReference>
<evidence type="ECO:0000256" key="11">
    <source>
        <dbReference type="HAMAP-Rule" id="MF_00303"/>
    </source>
</evidence>
<dbReference type="InterPro" id="IPR027304">
    <property type="entry name" value="Trigger_fact/SurA_dom_sf"/>
</dbReference>
<dbReference type="Gene3D" id="3.30.70.1050">
    <property type="entry name" value="Trigger factor ribosome-binding domain"/>
    <property type="match status" value="1"/>
</dbReference>
<accession>A0A080M2N9</accession>
<evidence type="ECO:0000256" key="5">
    <source>
        <dbReference type="ARBA" id="ARBA00022618"/>
    </source>
</evidence>
<evidence type="ECO:0000256" key="12">
    <source>
        <dbReference type="PROSITE-ProRule" id="PRU00277"/>
    </source>
</evidence>
<dbReference type="STRING" id="1453999.AW06_003426"/>
<evidence type="ECO:0000313" key="16">
    <source>
        <dbReference type="Proteomes" id="UP000021315"/>
    </source>
</evidence>
<comment type="domain">
    <text evidence="11">Consists of 3 domains; the N-terminus binds the ribosome, the middle domain has PPIase activity, while the C-terminus has intrinsic chaperone activity on its own.</text>
</comment>
<dbReference type="Pfam" id="PF05698">
    <property type="entry name" value="Trigger_C"/>
    <property type="match status" value="1"/>
</dbReference>
<dbReference type="RefSeq" id="WP_138677750.1">
    <property type="nucleotide sequence ID" value="NZ_JDST02000083.1"/>
</dbReference>
<evidence type="ECO:0000256" key="4">
    <source>
        <dbReference type="ARBA" id="ARBA00016902"/>
    </source>
</evidence>
<dbReference type="Pfam" id="PF00254">
    <property type="entry name" value="FKBP_C"/>
    <property type="match status" value="1"/>
</dbReference>
<gene>
    <name evidence="11 15" type="primary">tig</name>
    <name evidence="15" type="ORF">AW06_003426</name>
</gene>
<keyword evidence="8 11" id="KW-0413">Isomerase</keyword>
<dbReference type="InterPro" id="IPR046357">
    <property type="entry name" value="PPIase_dom_sf"/>
</dbReference>
<evidence type="ECO:0000256" key="3">
    <source>
        <dbReference type="ARBA" id="ARBA00013194"/>
    </source>
</evidence>
<dbReference type="InterPro" id="IPR037041">
    <property type="entry name" value="Trigger_fac_C_sf"/>
</dbReference>
<evidence type="ECO:0000256" key="6">
    <source>
        <dbReference type="ARBA" id="ARBA00023110"/>
    </source>
</evidence>
<dbReference type="Proteomes" id="UP000021315">
    <property type="component" value="Unassembled WGS sequence"/>
</dbReference>
<dbReference type="GO" id="GO:0044183">
    <property type="term" value="F:protein folding chaperone"/>
    <property type="evidence" value="ECO:0007669"/>
    <property type="project" value="TreeGrafter"/>
</dbReference>
<evidence type="ECO:0000256" key="1">
    <source>
        <dbReference type="ARBA" id="ARBA00000971"/>
    </source>
</evidence>
<comment type="catalytic activity">
    <reaction evidence="1 11 12">
        <text>[protein]-peptidylproline (omega=180) = [protein]-peptidylproline (omega=0)</text>
        <dbReference type="Rhea" id="RHEA:16237"/>
        <dbReference type="Rhea" id="RHEA-COMP:10747"/>
        <dbReference type="Rhea" id="RHEA-COMP:10748"/>
        <dbReference type="ChEBI" id="CHEBI:83833"/>
        <dbReference type="ChEBI" id="CHEBI:83834"/>
        <dbReference type="EC" id="5.2.1.8"/>
    </reaction>
</comment>
<dbReference type="InterPro" id="IPR008880">
    <property type="entry name" value="Trigger_fac_C"/>
</dbReference>
<dbReference type="PANTHER" id="PTHR30560">
    <property type="entry name" value="TRIGGER FACTOR CHAPERONE AND PEPTIDYL-PROLYL CIS/TRANS ISOMERASE"/>
    <property type="match status" value="1"/>
</dbReference>
<sequence>METNAVISDASASGTPTVSALERRLDLSLSIADFEKEVDQRLKRLSKNMKMPGFRPGKVPANIARLQYGQQARQEALSEALAQLFRTAVTAQNLRVAGVPKIEVKNSDNPTHLEFSATFEVYPEVVLHDLNGVEIERPVLAVGPVEIDRTIEILRKQRVRYEPVDRAAAKDDQVSIDFLGKRDGEPFAGGQGKDYHFVLGEGKMLSDFESAVIGMRPGEAKSFDMTFPAEYFSKELAGQSVTFDISVKEVGEAVLPEVNADFAKTLGVEDGDLAKMRAEVEDNLKREVRNRLQARIRNHVMDALLQANPVEVPEGLIHRECEHLMQTTRQDMERRGLKVKELPMQSEWFADQARRRVGLGLILSEIVKQCGLEAKPQQVKRMVEEVAQSYEHPEEVVRWHYAQPERLAEFNAAAIEDNVVDWVLSRVTVVDKPIAFADLMGQQS</sequence>
<reference evidence="15" key="1">
    <citation type="submission" date="2014-02" db="EMBL/GenBank/DDBJ databases">
        <title>Expanding our view of genomic diversity in Candidatus Accumulibacter clades.</title>
        <authorList>
            <person name="Skennerton C.T."/>
            <person name="Barr J.J."/>
            <person name="Slater F.R."/>
            <person name="Bond P.L."/>
            <person name="Tyson G.W."/>
        </authorList>
    </citation>
    <scope>NUCLEOTIDE SEQUENCE [LARGE SCALE GENOMIC DNA]</scope>
</reference>
<protein>
    <recommendedName>
        <fullName evidence="4 11">Trigger factor</fullName>
        <shortName evidence="11">TF</shortName>
        <ecNumber evidence="3 11">5.2.1.8</ecNumber>
    </recommendedName>
    <alternativeName>
        <fullName evidence="10 11">PPIase</fullName>
    </alternativeName>
</protein>
<dbReference type="GO" id="GO:0015031">
    <property type="term" value="P:protein transport"/>
    <property type="evidence" value="ECO:0007669"/>
    <property type="project" value="UniProtKB-UniRule"/>
</dbReference>
<dbReference type="GO" id="GO:0005737">
    <property type="term" value="C:cytoplasm"/>
    <property type="evidence" value="ECO:0007669"/>
    <property type="project" value="UniProtKB-SubCell"/>
</dbReference>
<dbReference type="GO" id="GO:0003755">
    <property type="term" value="F:peptidyl-prolyl cis-trans isomerase activity"/>
    <property type="evidence" value="ECO:0007669"/>
    <property type="project" value="UniProtKB-UniRule"/>
</dbReference>
<dbReference type="InterPro" id="IPR005215">
    <property type="entry name" value="Trig_fac"/>
</dbReference>
<dbReference type="Pfam" id="PF05697">
    <property type="entry name" value="Trigger_N"/>
    <property type="match status" value="1"/>
</dbReference>
<evidence type="ECO:0000256" key="13">
    <source>
        <dbReference type="RuleBase" id="RU003914"/>
    </source>
</evidence>
<organism evidence="15 16">
    <name type="scientific">Candidatus Accumulibacter cognatus</name>
    <dbReference type="NCBI Taxonomy" id="2954383"/>
    <lineage>
        <taxon>Bacteria</taxon>
        <taxon>Pseudomonadati</taxon>
        <taxon>Pseudomonadota</taxon>
        <taxon>Betaproteobacteria</taxon>
        <taxon>Candidatus Accumulibacter</taxon>
    </lineage>
</organism>
<dbReference type="InterPro" id="IPR036611">
    <property type="entry name" value="Trigger_fac_ribosome-bd_sf"/>
</dbReference>
<dbReference type="GO" id="GO:0043335">
    <property type="term" value="P:protein unfolding"/>
    <property type="evidence" value="ECO:0007669"/>
    <property type="project" value="TreeGrafter"/>
</dbReference>
<dbReference type="GO" id="GO:0043022">
    <property type="term" value="F:ribosome binding"/>
    <property type="evidence" value="ECO:0007669"/>
    <property type="project" value="TreeGrafter"/>
</dbReference>
<evidence type="ECO:0000256" key="7">
    <source>
        <dbReference type="ARBA" id="ARBA00023186"/>
    </source>
</evidence>
<evidence type="ECO:0000313" key="15">
    <source>
        <dbReference type="EMBL" id="KFB75513.1"/>
    </source>
</evidence>
<dbReference type="PROSITE" id="PS50059">
    <property type="entry name" value="FKBP_PPIASE"/>
    <property type="match status" value="1"/>
</dbReference>
<dbReference type="GO" id="GO:0051083">
    <property type="term" value="P:'de novo' cotranslational protein folding"/>
    <property type="evidence" value="ECO:0007669"/>
    <property type="project" value="TreeGrafter"/>
</dbReference>
<dbReference type="SUPFAM" id="SSF102735">
    <property type="entry name" value="Trigger factor ribosome-binding domain"/>
    <property type="match status" value="1"/>
</dbReference>
<dbReference type="PIRSF" id="PIRSF003095">
    <property type="entry name" value="Trigger_factor"/>
    <property type="match status" value="1"/>
</dbReference>
<dbReference type="EC" id="5.2.1.8" evidence="3 11"/>
<comment type="caution">
    <text evidence="15">The sequence shown here is derived from an EMBL/GenBank/DDBJ whole genome shotgun (WGS) entry which is preliminary data.</text>
</comment>
<dbReference type="GO" id="GO:0051301">
    <property type="term" value="P:cell division"/>
    <property type="evidence" value="ECO:0007669"/>
    <property type="project" value="UniProtKB-KW"/>
</dbReference>
<comment type="similarity">
    <text evidence="2 11 13">Belongs to the FKBP-type PPIase family. Tig subfamily.</text>
</comment>
<keyword evidence="9 11" id="KW-0131">Cell cycle</keyword>
<evidence type="ECO:0000256" key="8">
    <source>
        <dbReference type="ARBA" id="ARBA00023235"/>
    </source>
</evidence>
<evidence type="ECO:0000256" key="2">
    <source>
        <dbReference type="ARBA" id="ARBA00005464"/>
    </source>
</evidence>
<proteinExistence type="inferred from homology"/>
<name>A0A080M2N9_9PROT</name>
<dbReference type="AlphaFoldDB" id="A0A080M2N9"/>
<dbReference type="HAMAP" id="MF_00303">
    <property type="entry name" value="Trigger_factor_Tig"/>
    <property type="match status" value="1"/>
</dbReference>
<keyword evidence="7 11" id="KW-0143">Chaperone</keyword>
<evidence type="ECO:0000256" key="9">
    <source>
        <dbReference type="ARBA" id="ARBA00023306"/>
    </source>
</evidence>
<dbReference type="InterPro" id="IPR008881">
    <property type="entry name" value="Trigger_fac_ribosome-bd_bac"/>
</dbReference>
<dbReference type="InterPro" id="IPR001179">
    <property type="entry name" value="PPIase_FKBP_dom"/>
</dbReference>
<evidence type="ECO:0000259" key="14">
    <source>
        <dbReference type="PROSITE" id="PS50059"/>
    </source>
</evidence>
<evidence type="ECO:0000256" key="10">
    <source>
        <dbReference type="ARBA" id="ARBA00029986"/>
    </source>
</evidence>
<keyword evidence="16" id="KW-1185">Reference proteome</keyword>
<keyword evidence="5 11" id="KW-0132">Cell division</keyword>
<dbReference type="EMBL" id="JDST02000083">
    <property type="protein sequence ID" value="KFB75513.1"/>
    <property type="molecule type" value="Genomic_DNA"/>
</dbReference>
<dbReference type="Gene3D" id="3.10.50.40">
    <property type="match status" value="1"/>
</dbReference>
<dbReference type="SUPFAM" id="SSF109998">
    <property type="entry name" value="Triger factor/SurA peptide-binding domain-like"/>
    <property type="match status" value="1"/>
</dbReference>
<dbReference type="SUPFAM" id="SSF54534">
    <property type="entry name" value="FKBP-like"/>
    <property type="match status" value="1"/>
</dbReference>
<comment type="function">
    <text evidence="11">Involved in protein export. Acts as a chaperone by maintaining the newly synthesized protein in an open conformation. Functions as a peptidyl-prolyl cis-trans isomerase.</text>
</comment>
<comment type="subcellular location">
    <subcellularLocation>
        <location evidence="11">Cytoplasm</location>
    </subcellularLocation>
    <text evidence="11">About half TF is bound to the ribosome near the polypeptide exit tunnel while the other half is free in the cytoplasm.</text>
</comment>
<keyword evidence="6 11" id="KW-0697">Rotamase</keyword>
<keyword evidence="11" id="KW-0963">Cytoplasm</keyword>
<feature type="domain" description="PPIase FKBP-type" evidence="14">
    <location>
        <begin position="171"/>
        <end position="231"/>
    </location>
</feature>